<dbReference type="GO" id="GO:0003677">
    <property type="term" value="F:DNA binding"/>
    <property type="evidence" value="ECO:0007669"/>
    <property type="project" value="UniProtKB-KW"/>
</dbReference>
<dbReference type="EMBL" id="AUZY01000417">
    <property type="protein sequence ID" value="EQD78764.1"/>
    <property type="molecule type" value="Genomic_DNA"/>
</dbReference>
<proteinExistence type="inferred from homology"/>
<gene>
    <name evidence="5" type="ORF">B1B_00543</name>
</gene>
<evidence type="ECO:0000256" key="3">
    <source>
        <dbReference type="ARBA" id="ARBA00023125"/>
    </source>
</evidence>
<feature type="domain" description="Type I restriction modification DNA specificity" evidence="4">
    <location>
        <begin position="18"/>
        <end position="121"/>
    </location>
</feature>
<sequence length="122" mass="13498">MPLGEFVTLQRGHDLPDEQRRPGSVPILGSFGITGWHDEAKALGPGVTVGRSGASFGVVSYSSRDYWPLNTALYVIDFHGNDPRFAYYFLQQFDFKSYNSGSAQPSLNRNFIHPVPVDVPPP</sequence>
<evidence type="ECO:0000256" key="2">
    <source>
        <dbReference type="ARBA" id="ARBA00022747"/>
    </source>
</evidence>
<protein>
    <submittedName>
        <fullName evidence="5">Restriction modification system DNA specificity subunit</fullName>
    </submittedName>
</protein>
<name>T1DBE7_9ZZZZ</name>
<comment type="similarity">
    <text evidence="1">Belongs to the type-I restriction system S methylase family.</text>
</comment>
<comment type="caution">
    <text evidence="5">The sequence shown here is derived from an EMBL/GenBank/DDBJ whole genome shotgun (WGS) entry which is preliminary data.</text>
</comment>
<dbReference type="Gene3D" id="3.90.220.20">
    <property type="entry name" value="DNA methylase specificity domains"/>
    <property type="match status" value="1"/>
</dbReference>
<keyword evidence="2" id="KW-0680">Restriction system</keyword>
<feature type="non-terminal residue" evidence="5">
    <location>
        <position position="122"/>
    </location>
</feature>
<dbReference type="Pfam" id="PF01420">
    <property type="entry name" value="Methylase_S"/>
    <property type="match status" value="1"/>
</dbReference>
<dbReference type="AlphaFoldDB" id="T1DBE7"/>
<dbReference type="CDD" id="cd17267">
    <property type="entry name" value="RMtype1_S_EcoAO83I-TRD1-CR1_like"/>
    <property type="match status" value="1"/>
</dbReference>
<dbReference type="InterPro" id="IPR000055">
    <property type="entry name" value="Restrct_endonuc_typeI_TRD"/>
</dbReference>
<reference evidence="5" key="1">
    <citation type="submission" date="2013-08" db="EMBL/GenBank/DDBJ databases">
        <authorList>
            <person name="Mendez C."/>
            <person name="Richter M."/>
            <person name="Ferrer M."/>
            <person name="Sanchez J."/>
        </authorList>
    </citation>
    <scope>NUCLEOTIDE SEQUENCE</scope>
</reference>
<dbReference type="GO" id="GO:0009307">
    <property type="term" value="P:DNA restriction-modification system"/>
    <property type="evidence" value="ECO:0007669"/>
    <property type="project" value="UniProtKB-KW"/>
</dbReference>
<dbReference type="SUPFAM" id="SSF116734">
    <property type="entry name" value="DNA methylase specificity domain"/>
    <property type="match status" value="1"/>
</dbReference>
<reference evidence="5" key="2">
    <citation type="journal article" date="2014" name="ISME J.">
        <title>Microbial stratification in low pH oxic and suboxic macroscopic growths along an acid mine drainage.</title>
        <authorList>
            <person name="Mendez-Garcia C."/>
            <person name="Mesa V."/>
            <person name="Sprenger R.R."/>
            <person name="Richter M."/>
            <person name="Diez M.S."/>
            <person name="Solano J."/>
            <person name="Bargiela R."/>
            <person name="Golyshina O.V."/>
            <person name="Manteca A."/>
            <person name="Ramos J.L."/>
            <person name="Gallego J.R."/>
            <person name="Llorente I."/>
            <person name="Martins Dos Santos V.A."/>
            <person name="Jensen O.N."/>
            <person name="Pelaez A.I."/>
            <person name="Sanchez J."/>
            <person name="Ferrer M."/>
        </authorList>
    </citation>
    <scope>NUCLEOTIDE SEQUENCE</scope>
</reference>
<accession>T1DBE7</accession>
<dbReference type="InterPro" id="IPR044946">
    <property type="entry name" value="Restrct_endonuc_typeI_TRD_sf"/>
</dbReference>
<organism evidence="5">
    <name type="scientific">mine drainage metagenome</name>
    <dbReference type="NCBI Taxonomy" id="410659"/>
    <lineage>
        <taxon>unclassified sequences</taxon>
        <taxon>metagenomes</taxon>
        <taxon>ecological metagenomes</taxon>
    </lineage>
</organism>
<evidence type="ECO:0000256" key="1">
    <source>
        <dbReference type="ARBA" id="ARBA00010923"/>
    </source>
</evidence>
<keyword evidence="3" id="KW-0238">DNA-binding</keyword>
<evidence type="ECO:0000259" key="4">
    <source>
        <dbReference type="Pfam" id="PF01420"/>
    </source>
</evidence>
<evidence type="ECO:0000313" key="5">
    <source>
        <dbReference type="EMBL" id="EQD78764.1"/>
    </source>
</evidence>